<feature type="transmembrane region" description="Helical" evidence="1">
    <location>
        <begin position="76"/>
        <end position="102"/>
    </location>
</feature>
<dbReference type="EMBL" id="GL379793">
    <property type="protein sequence ID" value="EGT56619.1"/>
    <property type="molecule type" value="Genomic_DNA"/>
</dbReference>
<dbReference type="STRING" id="135651.G0MGG5"/>
<evidence type="ECO:0000313" key="2">
    <source>
        <dbReference type="EMBL" id="EGT56619.1"/>
    </source>
</evidence>
<dbReference type="Proteomes" id="UP000008068">
    <property type="component" value="Unassembled WGS sequence"/>
</dbReference>
<keyword evidence="1" id="KW-0472">Membrane</keyword>
<keyword evidence="1" id="KW-1133">Transmembrane helix</keyword>
<protein>
    <submittedName>
        <fullName evidence="2">Uncharacterized protein</fullName>
    </submittedName>
</protein>
<keyword evidence="1" id="KW-0812">Transmembrane</keyword>
<gene>
    <name evidence="2" type="ORF">CAEBREN_02616</name>
</gene>
<proteinExistence type="predicted"/>
<feature type="transmembrane region" description="Helical" evidence="1">
    <location>
        <begin position="6"/>
        <end position="23"/>
    </location>
</feature>
<dbReference type="InParanoid" id="G0MGG5"/>
<name>G0MGG5_CAEBE</name>
<accession>G0MGG5</accession>
<reference evidence="3" key="1">
    <citation type="submission" date="2011-07" db="EMBL/GenBank/DDBJ databases">
        <authorList>
            <consortium name="Caenorhabditis brenneri Sequencing and Analysis Consortium"/>
            <person name="Wilson R.K."/>
        </authorList>
    </citation>
    <scope>NUCLEOTIDE SEQUENCE [LARGE SCALE GENOMIC DNA]</scope>
    <source>
        <strain evidence="3">PB2801</strain>
    </source>
</reference>
<keyword evidence="3" id="KW-1185">Reference proteome</keyword>
<dbReference type="eggNOG" id="ENOG502THJV">
    <property type="taxonomic scope" value="Eukaryota"/>
</dbReference>
<dbReference type="HOGENOM" id="CLU_1429184_0_0_1"/>
<organism evidence="3">
    <name type="scientific">Caenorhabditis brenneri</name>
    <name type="common">Nematode worm</name>
    <dbReference type="NCBI Taxonomy" id="135651"/>
    <lineage>
        <taxon>Eukaryota</taxon>
        <taxon>Metazoa</taxon>
        <taxon>Ecdysozoa</taxon>
        <taxon>Nematoda</taxon>
        <taxon>Chromadorea</taxon>
        <taxon>Rhabditida</taxon>
        <taxon>Rhabditina</taxon>
        <taxon>Rhabditomorpha</taxon>
        <taxon>Rhabditoidea</taxon>
        <taxon>Rhabditidae</taxon>
        <taxon>Peloderinae</taxon>
        <taxon>Caenorhabditis</taxon>
    </lineage>
</organism>
<evidence type="ECO:0000313" key="3">
    <source>
        <dbReference type="Proteomes" id="UP000008068"/>
    </source>
</evidence>
<dbReference type="FunCoup" id="G0MGG5">
    <property type="interactions" value="1872"/>
</dbReference>
<dbReference type="AlphaFoldDB" id="G0MGG5"/>
<dbReference type="OrthoDB" id="5805707at2759"/>
<sequence>MVAVLLVYLLSQVFGLLAVVMEMERIFIPYVVILVFVTITNIVMLSIEIAKAIGTVPKSYLQPPNDKLTVLKNHCLMSLAYAGCLLYNTLCLATVVHLCAHFDKKRLMNQRRRREEIAQNARIYNRLVELNNRDAPVSVNVDSPPKYSSLAHHPLSICTPPPGYSQLKNYENVKDELAGGEKTSHRSLFK</sequence>
<evidence type="ECO:0000256" key="1">
    <source>
        <dbReference type="SAM" id="Phobius"/>
    </source>
</evidence>
<feature type="transmembrane region" description="Helical" evidence="1">
    <location>
        <begin position="30"/>
        <end position="56"/>
    </location>
</feature>